<comment type="caution">
    <text evidence="2">The sequence shown here is derived from an EMBL/GenBank/DDBJ whole genome shotgun (WGS) entry which is preliminary data.</text>
</comment>
<proteinExistence type="predicted"/>
<feature type="domain" description="DNA ligase D polymerase" evidence="1">
    <location>
        <begin position="42"/>
        <end position="277"/>
    </location>
</feature>
<evidence type="ECO:0000259" key="1">
    <source>
        <dbReference type="Pfam" id="PF21686"/>
    </source>
</evidence>
<organism evidence="2 3">
    <name type="scientific">Paenibacillus zeisoli</name>
    <dbReference type="NCBI Taxonomy" id="2496267"/>
    <lineage>
        <taxon>Bacteria</taxon>
        <taxon>Bacillati</taxon>
        <taxon>Bacillota</taxon>
        <taxon>Bacilli</taxon>
        <taxon>Bacillales</taxon>
        <taxon>Paenibacillaceae</taxon>
        <taxon>Paenibacillus</taxon>
    </lineage>
</organism>
<dbReference type="NCBIfam" id="TIGR02778">
    <property type="entry name" value="ligD_pol"/>
    <property type="match status" value="1"/>
</dbReference>
<dbReference type="Gene3D" id="3.90.920.10">
    <property type="entry name" value="DNA primase, PRIM domain"/>
    <property type="match status" value="1"/>
</dbReference>
<dbReference type="PANTHER" id="PTHR42705">
    <property type="entry name" value="BIFUNCTIONAL NON-HOMOLOGOUS END JOINING PROTEIN LIGD"/>
    <property type="match status" value="1"/>
</dbReference>
<evidence type="ECO:0000313" key="3">
    <source>
        <dbReference type="Proteomes" id="UP000272464"/>
    </source>
</evidence>
<name>A0A433XN53_9BACL</name>
<dbReference type="Proteomes" id="UP000272464">
    <property type="component" value="Unassembled WGS sequence"/>
</dbReference>
<dbReference type="InterPro" id="IPR014145">
    <property type="entry name" value="LigD_pol_dom"/>
</dbReference>
<dbReference type="RefSeq" id="WP_127197221.1">
    <property type="nucleotide sequence ID" value="NZ_RZNX01000001.1"/>
</dbReference>
<protein>
    <submittedName>
        <fullName evidence="2">DNA polymerase domain-containing protein</fullName>
    </submittedName>
</protein>
<accession>A0A433XN53</accession>
<sequence>MTRENSSILEVEGHELEISHPDKMLWPELGIHKAMYLQKLIMLAPYLLPYCRNRYLTTIRYPNGVGGKFFYQKNAPQPLPDFVHTAHSGGVDYINLDSLATLLWLGNLAALEFHPSFEYIGGEEPAEWVLDIDPSEELMPRVMEAVALIGEALDSMGIQSVPKTSGATGVQIIIPVKKGYTFGQLRKVGQFLAKFLTEKYPDLFTIERMIKERRNKIYIDYVQHAAGKSLSAPYTPRAREHATVSTPLLWDEVRNGVDPKDFNLLTIEARLNELGDLIAQTPKQSLDDVLAFVK</sequence>
<dbReference type="EMBL" id="RZNX01000001">
    <property type="protein sequence ID" value="RUT35521.1"/>
    <property type="molecule type" value="Genomic_DNA"/>
</dbReference>
<dbReference type="PANTHER" id="PTHR42705:SF2">
    <property type="entry name" value="BIFUNCTIONAL NON-HOMOLOGOUS END JOINING PROTEIN LIGD"/>
    <property type="match status" value="1"/>
</dbReference>
<dbReference type="AlphaFoldDB" id="A0A433XN53"/>
<dbReference type="OrthoDB" id="9802472at2"/>
<dbReference type="Pfam" id="PF21686">
    <property type="entry name" value="LigD_Prim-Pol"/>
    <property type="match status" value="1"/>
</dbReference>
<reference evidence="2 3" key="1">
    <citation type="submission" date="2018-12" db="EMBL/GenBank/DDBJ databases">
        <authorList>
            <person name="Sun L."/>
            <person name="Chen Z."/>
        </authorList>
    </citation>
    <scope>NUCLEOTIDE SEQUENCE [LARGE SCALE GENOMIC DNA]</scope>
    <source>
        <strain evidence="2 3">3-5-3</strain>
    </source>
</reference>
<dbReference type="InterPro" id="IPR052171">
    <property type="entry name" value="NHEJ_LigD"/>
</dbReference>
<gene>
    <name evidence="2" type="ORF">EJP77_00395</name>
</gene>
<evidence type="ECO:0000313" key="2">
    <source>
        <dbReference type="EMBL" id="RUT35521.1"/>
    </source>
</evidence>
<keyword evidence="3" id="KW-1185">Reference proteome</keyword>